<keyword evidence="2" id="KW-1185">Reference proteome</keyword>
<accession>A0ABN9G138</accession>
<dbReference type="EMBL" id="CATNWA010017717">
    <property type="protein sequence ID" value="CAI9602642.1"/>
    <property type="molecule type" value="Genomic_DNA"/>
</dbReference>
<dbReference type="Proteomes" id="UP001162483">
    <property type="component" value="Unassembled WGS sequence"/>
</dbReference>
<proteinExistence type="predicted"/>
<evidence type="ECO:0000313" key="2">
    <source>
        <dbReference type="Proteomes" id="UP001162483"/>
    </source>
</evidence>
<evidence type="ECO:0000313" key="1">
    <source>
        <dbReference type="EMBL" id="CAI9602642.1"/>
    </source>
</evidence>
<organism evidence="1 2">
    <name type="scientific">Staurois parvus</name>
    <dbReference type="NCBI Taxonomy" id="386267"/>
    <lineage>
        <taxon>Eukaryota</taxon>
        <taxon>Metazoa</taxon>
        <taxon>Chordata</taxon>
        <taxon>Craniata</taxon>
        <taxon>Vertebrata</taxon>
        <taxon>Euteleostomi</taxon>
        <taxon>Amphibia</taxon>
        <taxon>Batrachia</taxon>
        <taxon>Anura</taxon>
        <taxon>Neobatrachia</taxon>
        <taxon>Ranoidea</taxon>
        <taxon>Ranidae</taxon>
        <taxon>Staurois</taxon>
    </lineage>
</organism>
<protein>
    <submittedName>
        <fullName evidence="1">Uncharacterized protein</fullName>
    </submittedName>
</protein>
<gene>
    <name evidence="1" type="ORF">SPARVUS_LOCUS13163484</name>
</gene>
<name>A0ABN9G138_9NEOB</name>
<sequence length="117" mass="13989">TQTETPVHAQRHVHTRTETCTHTYIQTRIHTQARRHMYIHTDTCTYIHTYMNTHTDRHMYIHTDTYIHAYTCTCTHTPIKKLQYFIVHSQIRVLHSRGRQRAQHTLLALLSLRSAIE</sequence>
<comment type="caution">
    <text evidence="1">The sequence shown here is derived from an EMBL/GenBank/DDBJ whole genome shotgun (WGS) entry which is preliminary data.</text>
</comment>
<feature type="non-terminal residue" evidence="1">
    <location>
        <position position="1"/>
    </location>
</feature>
<reference evidence="1" key="1">
    <citation type="submission" date="2023-05" db="EMBL/GenBank/DDBJ databases">
        <authorList>
            <person name="Stuckert A."/>
        </authorList>
    </citation>
    <scope>NUCLEOTIDE SEQUENCE</scope>
</reference>